<feature type="domain" description="DUF3835" evidence="2">
    <location>
        <begin position="589"/>
        <end position="667"/>
    </location>
</feature>
<dbReference type="Proteomes" id="UP000016088">
    <property type="component" value="Unassembled WGS sequence"/>
</dbReference>
<gene>
    <name evidence="3" type="ORF">SOCG_03750</name>
</gene>
<dbReference type="RefSeq" id="XP_013019114.1">
    <property type="nucleotide sequence ID" value="XM_013163660.1"/>
</dbReference>
<dbReference type="Pfam" id="PF12927">
    <property type="entry name" value="DUF3835"/>
    <property type="match status" value="2"/>
</dbReference>
<feature type="compositionally biased region" description="Basic and acidic residues" evidence="1">
    <location>
        <begin position="342"/>
        <end position="360"/>
    </location>
</feature>
<feature type="region of interest" description="Disordered" evidence="1">
    <location>
        <begin position="123"/>
        <end position="388"/>
    </location>
</feature>
<feature type="domain" description="DUF3835" evidence="2">
    <location>
        <begin position="267"/>
        <end position="314"/>
    </location>
</feature>
<feature type="compositionally biased region" description="Basic and acidic residues" evidence="1">
    <location>
        <begin position="238"/>
        <end position="267"/>
    </location>
</feature>
<feature type="compositionally biased region" description="Polar residues" evidence="1">
    <location>
        <begin position="366"/>
        <end position="376"/>
    </location>
</feature>
<sequence>MDSEEILSIQYDQDVYYKIDEISKHISQTIDFCKQKSGELKSQGDSYSHIKFFTYLNELLEQRSNDLLSAIDKKRSELLVRNQEGLPIVDIHEEVDEDGNILRSDVKPQNISSVTDYADVIRSLPGFGNPKETTTSSKSSDTELPETRIEELPAEGTAASEISNTDEQVTEKNGDDGPDRLNTSQSRQQLKPQVKAKSSPTVNKIDSKQNEKKPEYERDEKKNKSLFKKGFLSNPKSESQDHSKKVEKAKKEELEKQRQIEKRKMSDVTDNNAVKETVTEKPVQKSNNQKQSDTEPLTNSKPQKKMSKFKEAKLQRLAQRNQSHSDNADNSNLTTDITDSSESTKFDIPQIKEESKEKGDSLGQAPASTESDTVTNIDDDNPIILPVPTDAEGQSMTWSSSFRTWKMLANYNLLYRYKLDKRVDISLNFSRNLVPPLNPNYFGEDNVDTSDDVARSIEPRKENLAVDEAEMPGRHVHFADTLEIKHVSRNGKSRIENVPTPTEDYDNMFEPHEYGSRISAFRKNRSKMKSQEKNKGVESSNNVHKEKKLPPFEETVSERSSSDHEEKPPTLQNEENLVEKYLNETPTMKSNVFERQPSRSVEQAKEDFEDHQEFVKDGREISHRYYELRRKILNPELKDVKEEEGVVPVDENGNERPKLSKFMAARLGGKL</sequence>
<evidence type="ECO:0000256" key="1">
    <source>
        <dbReference type="SAM" id="MobiDB-lite"/>
    </source>
</evidence>
<evidence type="ECO:0000313" key="3">
    <source>
        <dbReference type="EMBL" id="EPX71814.1"/>
    </source>
</evidence>
<feature type="compositionally biased region" description="Basic and acidic residues" evidence="1">
    <location>
        <begin position="169"/>
        <end position="179"/>
    </location>
</feature>
<dbReference type="HOGENOM" id="CLU_395451_0_0_1"/>
<proteinExistence type="predicted"/>
<feature type="compositionally biased region" description="Polar residues" evidence="1">
    <location>
        <begin position="318"/>
        <end position="341"/>
    </location>
</feature>
<name>S9RCG8_SCHOY</name>
<organism evidence="3 4">
    <name type="scientific">Schizosaccharomyces octosporus (strain yFS286)</name>
    <name type="common">Fission yeast</name>
    <name type="synonym">Octosporomyces octosporus</name>
    <dbReference type="NCBI Taxonomy" id="483514"/>
    <lineage>
        <taxon>Eukaryota</taxon>
        <taxon>Fungi</taxon>
        <taxon>Dikarya</taxon>
        <taxon>Ascomycota</taxon>
        <taxon>Taphrinomycotina</taxon>
        <taxon>Schizosaccharomycetes</taxon>
        <taxon>Schizosaccharomycetales</taxon>
        <taxon>Schizosaccharomycetaceae</taxon>
        <taxon>Schizosaccharomyces</taxon>
    </lineage>
</organism>
<dbReference type="EMBL" id="KE503207">
    <property type="protein sequence ID" value="EPX71814.1"/>
    <property type="molecule type" value="Genomic_DNA"/>
</dbReference>
<evidence type="ECO:0000259" key="2">
    <source>
        <dbReference type="Pfam" id="PF12927"/>
    </source>
</evidence>
<evidence type="ECO:0000313" key="4">
    <source>
        <dbReference type="Proteomes" id="UP000016088"/>
    </source>
</evidence>
<feature type="compositionally biased region" description="Polar residues" evidence="1">
    <location>
        <begin position="284"/>
        <end position="301"/>
    </location>
</feature>
<dbReference type="VEuPathDB" id="FungiDB:SOCG_03750"/>
<feature type="compositionally biased region" description="Basic and acidic residues" evidence="1">
    <location>
        <begin position="548"/>
        <end position="568"/>
    </location>
</feature>
<dbReference type="OrthoDB" id="21413at2759"/>
<feature type="compositionally biased region" description="Polar residues" evidence="1">
    <location>
        <begin position="181"/>
        <end position="204"/>
    </location>
</feature>
<feature type="compositionally biased region" description="Basic and acidic residues" evidence="1">
    <location>
        <begin position="205"/>
        <end position="223"/>
    </location>
</feature>
<dbReference type="AlphaFoldDB" id="S9RCG8"/>
<reference evidence="3 4" key="1">
    <citation type="journal article" date="2011" name="Science">
        <title>Comparative functional genomics of the fission yeasts.</title>
        <authorList>
            <person name="Rhind N."/>
            <person name="Chen Z."/>
            <person name="Yassour M."/>
            <person name="Thompson D.A."/>
            <person name="Haas B.J."/>
            <person name="Habib N."/>
            <person name="Wapinski I."/>
            <person name="Roy S."/>
            <person name="Lin M.F."/>
            <person name="Heiman D.I."/>
            <person name="Young S.K."/>
            <person name="Furuya K."/>
            <person name="Guo Y."/>
            <person name="Pidoux A."/>
            <person name="Chen H.M."/>
            <person name="Robbertse B."/>
            <person name="Goldberg J.M."/>
            <person name="Aoki K."/>
            <person name="Bayne E.H."/>
            <person name="Berlin A.M."/>
            <person name="Desjardins C.A."/>
            <person name="Dobbs E."/>
            <person name="Dukaj L."/>
            <person name="Fan L."/>
            <person name="FitzGerald M.G."/>
            <person name="French C."/>
            <person name="Gujja S."/>
            <person name="Hansen K."/>
            <person name="Keifenheim D."/>
            <person name="Levin J.Z."/>
            <person name="Mosher R.A."/>
            <person name="Mueller C.A."/>
            <person name="Pfiffner J."/>
            <person name="Priest M."/>
            <person name="Russ C."/>
            <person name="Smialowska A."/>
            <person name="Swoboda P."/>
            <person name="Sykes S.M."/>
            <person name="Vaughn M."/>
            <person name="Vengrova S."/>
            <person name="Yoder R."/>
            <person name="Zeng Q."/>
            <person name="Allshire R."/>
            <person name="Baulcombe D."/>
            <person name="Birren B.W."/>
            <person name="Brown W."/>
            <person name="Ekwall K."/>
            <person name="Kellis M."/>
            <person name="Leatherwood J."/>
            <person name="Levin H."/>
            <person name="Margalit H."/>
            <person name="Martienssen R."/>
            <person name="Nieduszynski C.A."/>
            <person name="Spatafora J.W."/>
            <person name="Friedman N."/>
            <person name="Dalgaard J.Z."/>
            <person name="Baumann P."/>
            <person name="Niki H."/>
            <person name="Regev A."/>
            <person name="Nusbaum C."/>
        </authorList>
    </citation>
    <scope>NUCLEOTIDE SEQUENCE [LARGE SCALE GENOMIC DNA]</scope>
    <source>
        <strain evidence="4">yFS286</strain>
    </source>
</reference>
<dbReference type="GeneID" id="25032718"/>
<accession>S9RCG8</accession>
<keyword evidence="4" id="KW-1185">Reference proteome</keyword>
<protein>
    <submittedName>
        <fullName evidence="3">Fungal protein</fullName>
    </submittedName>
</protein>
<dbReference type="InterPro" id="IPR024325">
    <property type="entry name" value="DUF3835"/>
</dbReference>
<feature type="region of interest" description="Disordered" evidence="1">
    <location>
        <begin position="524"/>
        <end position="610"/>
    </location>
</feature>